<keyword evidence="1" id="KW-0812">Transmembrane</keyword>
<reference evidence="2" key="1">
    <citation type="submission" date="2018-02" db="EMBL/GenBank/DDBJ databases">
        <title>Rhizophora mucronata_Transcriptome.</title>
        <authorList>
            <person name="Meera S.P."/>
            <person name="Sreeshan A."/>
            <person name="Augustine A."/>
        </authorList>
    </citation>
    <scope>NUCLEOTIDE SEQUENCE</scope>
    <source>
        <tissue evidence="2">Leaf</tissue>
    </source>
</reference>
<keyword evidence="1" id="KW-0472">Membrane</keyword>
<name>A0A2P2N6A3_RHIMU</name>
<dbReference type="AlphaFoldDB" id="A0A2P2N6A3"/>
<organism evidence="2">
    <name type="scientific">Rhizophora mucronata</name>
    <name type="common">Asiatic mangrove</name>
    <dbReference type="NCBI Taxonomy" id="61149"/>
    <lineage>
        <taxon>Eukaryota</taxon>
        <taxon>Viridiplantae</taxon>
        <taxon>Streptophyta</taxon>
        <taxon>Embryophyta</taxon>
        <taxon>Tracheophyta</taxon>
        <taxon>Spermatophyta</taxon>
        <taxon>Magnoliopsida</taxon>
        <taxon>eudicotyledons</taxon>
        <taxon>Gunneridae</taxon>
        <taxon>Pentapetalae</taxon>
        <taxon>rosids</taxon>
        <taxon>fabids</taxon>
        <taxon>Malpighiales</taxon>
        <taxon>Rhizophoraceae</taxon>
        <taxon>Rhizophora</taxon>
    </lineage>
</organism>
<evidence type="ECO:0000256" key="1">
    <source>
        <dbReference type="SAM" id="Phobius"/>
    </source>
</evidence>
<feature type="transmembrane region" description="Helical" evidence="1">
    <location>
        <begin position="27"/>
        <end position="49"/>
    </location>
</feature>
<dbReference type="EMBL" id="GGEC01057550">
    <property type="protein sequence ID" value="MBX38034.1"/>
    <property type="molecule type" value="Transcribed_RNA"/>
</dbReference>
<keyword evidence="1" id="KW-1133">Transmembrane helix</keyword>
<protein>
    <submittedName>
        <fullName evidence="2">Uncharacterized protein</fullName>
    </submittedName>
</protein>
<proteinExistence type="predicted"/>
<accession>A0A2P2N6A3</accession>
<evidence type="ECO:0000313" key="2">
    <source>
        <dbReference type="EMBL" id="MBX38034.1"/>
    </source>
</evidence>
<sequence length="56" mass="6565">MISILELVRIMHSLLFDMAVIDTIQRISAYANLIFCFVKIINLILCELIDRYDFSI</sequence>